<dbReference type="AlphaFoldDB" id="A0A934SCR5"/>
<proteinExistence type="predicted"/>
<dbReference type="EMBL" id="JAEPRQ010000001">
    <property type="protein sequence ID" value="MBK4214481.1"/>
    <property type="molecule type" value="Genomic_DNA"/>
</dbReference>
<organism evidence="1 2">
    <name type="scientific">Paracoccus caeni</name>
    <dbReference type="NCBI Taxonomy" id="657651"/>
    <lineage>
        <taxon>Bacteria</taxon>
        <taxon>Pseudomonadati</taxon>
        <taxon>Pseudomonadota</taxon>
        <taxon>Alphaproteobacteria</taxon>
        <taxon>Rhodobacterales</taxon>
        <taxon>Paracoccaceae</taxon>
        <taxon>Paracoccus</taxon>
    </lineage>
</organism>
<gene>
    <name evidence="1" type="ORF">JJJ17_00930</name>
</gene>
<keyword evidence="2" id="KW-1185">Reference proteome</keyword>
<evidence type="ECO:0000313" key="2">
    <source>
        <dbReference type="Proteomes" id="UP000640485"/>
    </source>
</evidence>
<dbReference type="Pfam" id="PF10649">
    <property type="entry name" value="DUF2478"/>
    <property type="match status" value="1"/>
</dbReference>
<accession>A0A934SCR5</accession>
<sequence length="171" mass="18331">MLAWFGLPDDAPEGEANRILARLVEDIHSSGAHLAGAVQRNTDLGADCACDMELLVIGEEDRPVRISQSLGNGSSGCRLDTGALEIAAARVEARMAGAELLIVPKFGRQEAIGRGFVSVISRAVADDLPVLLHVPRQQRTAFEDFSGGMAEELMVAHLADWCRDRLSQSHG</sequence>
<dbReference type="Proteomes" id="UP000640485">
    <property type="component" value="Unassembled WGS sequence"/>
</dbReference>
<protein>
    <submittedName>
        <fullName evidence="1">DUF2478 domain-containing protein</fullName>
    </submittedName>
</protein>
<reference evidence="1" key="1">
    <citation type="submission" date="2021-01" db="EMBL/GenBank/DDBJ databases">
        <title>Paracoccus amoyensis sp. nov., isolated from the surface seawater along the coast of Xiamen Island, China.</title>
        <authorList>
            <person name="Lyu L."/>
        </authorList>
    </citation>
    <scope>NUCLEOTIDE SEQUENCE</scope>
    <source>
        <strain evidence="1">MJ17</strain>
    </source>
</reference>
<name>A0A934SCR5_9RHOB</name>
<dbReference type="InterPro" id="IPR018912">
    <property type="entry name" value="DUF2478"/>
</dbReference>
<comment type="caution">
    <text evidence="1">The sequence shown here is derived from an EMBL/GenBank/DDBJ whole genome shotgun (WGS) entry which is preliminary data.</text>
</comment>
<dbReference type="RefSeq" id="WP_200683129.1">
    <property type="nucleotide sequence ID" value="NZ_JAEPRQ010000001.1"/>
</dbReference>
<evidence type="ECO:0000313" key="1">
    <source>
        <dbReference type="EMBL" id="MBK4214481.1"/>
    </source>
</evidence>